<sequence>MEREAVKIGTITLKGTRSIEFDGLYMGDCNSIWVFKLTTEGLERKGKLYKTFDIAYLAPILGFSKFTYTTKYEALQ</sequence>
<evidence type="ECO:0000313" key="1">
    <source>
        <dbReference type="EMBL" id="QJA93576.1"/>
    </source>
</evidence>
<reference evidence="1" key="1">
    <citation type="submission" date="2020-03" db="EMBL/GenBank/DDBJ databases">
        <title>The deep terrestrial virosphere.</title>
        <authorList>
            <person name="Holmfeldt K."/>
            <person name="Nilsson E."/>
            <person name="Simone D."/>
            <person name="Lopez-Fernandez M."/>
            <person name="Wu X."/>
            <person name="de Brujin I."/>
            <person name="Lundin D."/>
            <person name="Andersson A."/>
            <person name="Bertilsson S."/>
            <person name="Dopson M."/>
        </authorList>
    </citation>
    <scope>NUCLEOTIDE SEQUENCE</scope>
    <source>
        <strain evidence="1">MM415B04183</strain>
    </source>
</reference>
<protein>
    <submittedName>
        <fullName evidence="1">Uncharacterized protein</fullName>
    </submittedName>
</protein>
<accession>A0A6M3LEM5</accession>
<organism evidence="1">
    <name type="scientific">viral metagenome</name>
    <dbReference type="NCBI Taxonomy" id="1070528"/>
    <lineage>
        <taxon>unclassified sequences</taxon>
        <taxon>metagenomes</taxon>
        <taxon>organismal metagenomes</taxon>
    </lineage>
</organism>
<name>A0A6M3LEM5_9ZZZZ</name>
<proteinExistence type="predicted"/>
<dbReference type="AlphaFoldDB" id="A0A6M3LEM5"/>
<gene>
    <name evidence="1" type="ORF">MM415B04183_0009</name>
</gene>
<dbReference type="EMBL" id="MT143160">
    <property type="protein sequence ID" value="QJA93576.1"/>
    <property type="molecule type" value="Genomic_DNA"/>
</dbReference>